<evidence type="ECO:0000256" key="5">
    <source>
        <dbReference type="SAM" id="MobiDB-lite"/>
    </source>
</evidence>
<reference evidence="8" key="2">
    <citation type="journal article" date="2022" name="Microb. Genom.">
        <title>A chromosome-scale genome assembly of the tomato pathogen Cladosporium fulvum reveals a compartmentalized genome architecture and the presence of a dispensable chromosome.</title>
        <authorList>
            <person name="Zaccaron A.Z."/>
            <person name="Chen L.H."/>
            <person name="Samaras A."/>
            <person name="Stergiopoulos I."/>
        </authorList>
    </citation>
    <scope>NUCLEOTIDE SEQUENCE</scope>
    <source>
        <strain evidence="8">Race5_Kim</strain>
    </source>
</reference>
<dbReference type="GeneID" id="71993958"/>
<dbReference type="PROSITE" id="PS50850">
    <property type="entry name" value="MFS"/>
    <property type="match status" value="1"/>
</dbReference>
<protein>
    <submittedName>
        <fullName evidence="8">MFS-type transporter lnaF</fullName>
    </submittedName>
</protein>
<dbReference type="PANTHER" id="PTHR23508:SF10">
    <property type="entry name" value="CARBOXYLIC ACID TRANSPORTER PROTEIN HOMOLOG"/>
    <property type="match status" value="1"/>
</dbReference>
<dbReference type="Proteomes" id="UP000756132">
    <property type="component" value="Chromosome 13"/>
</dbReference>
<proteinExistence type="predicted"/>
<dbReference type="OrthoDB" id="2153661at2759"/>
<keyword evidence="2 6" id="KW-0812">Transmembrane</keyword>
<feature type="region of interest" description="Disordered" evidence="5">
    <location>
        <begin position="1"/>
        <end position="22"/>
    </location>
</feature>
<evidence type="ECO:0000256" key="2">
    <source>
        <dbReference type="ARBA" id="ARBA00022692"/>
    </source>
</evidence>
<dbReference type="RefSeq" id="XP_047769479.1">
    <property type="nucleotide sequence ID" value="XM_047913228.1"/>
</dbReference>
<gene>
    <name evidence="8" type="ORF">CLAFUR5_14080</name>
</gene>
<dbReference type="KEGG" id="ffu:CLAFUR5_14080"/>
<dbReference type="Pfam" id="PF00083">
    <property type="entry name" value="Sugar_tr"/>
    <property type="match status" value="2"/>
</dbReference>
<feature type="transmembrane region" description="Helical" evidence="6">
    <location>
        <begin position="413"/>
        <end position="431"/>
    </location>
</feature>
<feature type="domain" description="Major facilitator superfamily (MFS) profile" evidence="7">
    <location>
        <begin position="33"/>
        <end position="436"/>
    </location>
</feature>
<keyword evidence="3 6" id="KW-1133">Transmembrane helix</keyword>
<feature type="transmembrane region" description="Helical" evidence="6">
    <location>
        <begin position="245"/>
        <end position="269"/>
    </location>
</feature>
<evidence type="ECO:0000256" key="3">
    <source>
        <dbReference type="ARBA" id="ARBA00022989"/>
    </source>
</evidence>
<feature type="transmembrane region" description="Helical" evidence="6">
    <location>
        <begin position="206"/>
        <end position="225"/>
    </location>
</feature>
<keyword evidence="4 6" id="KW-0472">Membrane</keyword>
<feature type="transmembrane region" description="Helical" evidence="6">
    <location>
        <begin position="348"/>
        <end position="369"/>
    </location>
</feature>
<feature type="transmembrane region" description="Helical" evidence="6">
    <location>
        <begin position="381"/>
        <end position="401"/>
    </location>
</feature>
<comment type="subcellular location">
    <subcellularLocation>
        <location evidence="1">Membrane</location>
        <topology evidence="1">Multi-pass membrane protein</topology>
    </subcellularLocation>
</comment>
<dbReference type="EMBL" id="CP090175">
    <property type="protein sequence ID" value="UJO25113.1"/>
    <property type="molecule type" value="Genomic_DNA"/>
</dbReference>
<feature type="transmembrane region" description="Helical" evidence="6">
    <location>
        <begin position="289"/>
        <end position="308"/>
    </location>
</feature>
<dbReference type="AlphaFoldDB" id="A0A9Q8PMC8"/>
<name>A0A9Q8PMC8_PASFU</name>
<keyword evidence="9" id="KW-1185">Reference proteome</keyword>
<evidence type="ECO:0000313" key="8">
    <source>
        <dbReference type="EMBL" id="UJO25113.1"/>
    </source>
</evidence>
<evidence type="ECO:0000313" key="9">
    <source>
        <dbReference type="Proteomes" id="UP000756132"/>
    </source>
</evidence>
<dbReference type="InterPro" id="IPR020846">
    <property type="entry name" value="MFS_dom"/>
</dbReference>
<feature type="transmembrane region" description="Helical" evidence="6">
    <location>
        <begin position="75"/>
        <end position="93"/>
    </location>
</feature>
<dbReference type="Gene3D" id="1.20.1250.20">
    <property type="entry name" value="MFS general substrate transporter like domains"/>
    <property type="match status" value="1"/>
</dbReference>
<dbReference type="InterPro" id="IPR005828">
    <property type="entry name" value="MFS_sugar_transport-like"/>
</dbReference>
<dbReference type="GO" id="GO:0046943">
    <property type="term" value="F:carboxylic acid transmembrane transporter activity"/>
    <property type="evidence" value="ECO:0007669"/>
    <property type="project" value="TreeGrafter"/>
</dbReference>
<accession>A0A9Q8PMC8</accession>
<evidence type="ECO:0000256" key="6">
    <source>
        <dbReference type="SAM" id="Phobius"/>
    </source>
</evidence>
<organism evidence="8 9">
    <name type="scientific">Passalora fulva</name>
    <name type="common">Tomato leaf mold</name>
    <name type="synonym">Cladosporium fulvum</name>
    <dbReference type="NCBI Taxonomy" id="5499"/>
    <lineage>
        <taxon>Eukaryota</taxon>
        <taxon>Fungi</taxon>
        <taxon>Dikarya</taxon>
        <taxon>Ascomycota</taxon>
        <taxon>Pezizomycotina</taxon>
        <taxon>Dothideomycetes</taxon>
        <taxon>Dothideomycetidae</taxon>
        <taxon>Mycosphaerellales</taxon>
        <taxon>Mycosphaerellaceae</taxon>
        <taxon>Fulvia</taxon>
    </lineage>
</organism>
<evidence type="ECO:0000256" key="1">
    <source>
        <dbReference type="ARBA" id="ARBA00004141"/>
    </source>
</evidence>
<feature type="transmembrane region" description="Helical" evidence="6">
    <location>
        <begin position="315"/>
        <end position="336"/>
    </location>
</feature>
<evidence type="ECO:0000259" key="7">
    <source>
        <dbReference type="PROSITE" id="PS50850"/>
    </source>
</evidence>
<dbReference type="InterPro" id="IPR036259">
    <property type="entry name" value="MFS_trans_sf"/>
</dbReference>
<dbReference type="SUPFAM" id="SSF103473">
    <property type="entry name" value="MFS general substrate transporter"/>
    <property type="match status" value="1"/>
</dbReference>
<feature type="transmembrane region" description="Helical" evidence="6">
    <location>
        <begin position="105"/>
        <end position="125"/>
    </location>
</feature>
<dbReference type="GO" id="GO:0005886">
    <property type="term" value="C:plasma membrane"/>
    <property type="evidence" value="ECO:0007669"/>
    <property type="project" value="TreeGrafter"/>
</dbReference>
<dbReference type="PANTHER" id="PTHR23508">
    <property type="entry name" value="CARBOXYLIC ACID TRANSPORTER PROTEIN HOMOLOG"/>
    <property type="match status" value="1"/>
</dbReference>
<sequence>MAIEEGVMTNHTSSLDEETSKSKTSRKVGSIITILSSALANLSDGYQQSLASSTNVVFKQLLGSDIYTSDVQTRIFNALLVGCVIGILIFGFAADKFGRKGGMPVTSGLVIIGSLMSTLAFQVYASSGAHDMLWYLTIARGAAGVGVGGEYPTSAAAVLEGSNEHFDAQRGPIQVLTSTLMATSGSALRTLIYLLALLGSHNGLRVAFHTMYSVSTIFPVIVVLARWQMQDGKLFASNNFQKRQYWLRILGTSSAFFLYDFVNFLNSIISSVIINGLVPGKNVRIVALWQLYLALMPIPGVLIGAWLVNRIGRRWTGIVGFIGGYVICGLTIGGFYHRLTTDALPAFVVLYGLLQAFGHSGPWATIELISCEAFPTPARGMGYGVAAAFGKAGAAVGTQVFTPIREAAGPESTFYVAGAIGIVASGIYYFLLEGNRLELERADAEFERLIQNDASK</sequence>
<evidence type="ECO:0000256" key="4">
    <source>
        <dbReference type="ARBA" id="ARBA00023136"/>
    </source>
</evidence>
<reference evidence="8" key="1">
    <citation type="submission" date="2021-12" db="EMBL/GenBank/DDBJ databases">
        <authorList>
            <person name="Zaccaron A."/>
            <person name="Stergiopoulos I."/>
        </authorList>
    </citation>
    <scope>NUCLEOTIDE SEQUENCE</scope>
    <source>
        <strain evidence="8">Race5_Kim</strain>
    </source>
</reference>